<proteinExistence type="predicted"/>
<gene>
    <name evidence="2" type="ORF">MICPUN_101026</name>
</gene>
<dbReference type="AlphaFoldDB" id="C1E8F4"/>
<feature type="domain" description="Expansin-like EG45" evidence="1">
    <location>
        <begin position="98"/>
        <end position="224"/>
    </location>
</feature>
<dbReference type="OrthoDB" id="498139at2759"/>
<evidence type="ECO:0000313" key="3">
    <source>
        <dbReference type="Proteomes" id="UP000002009"/>
    </source>
</evidence>
<dbReference type="KEGG" id="mis:MICPUN_101026"/>
<dbReference type="SMART" id="SM00837">
    <property type="entry name" value="DPBB_1"/>
    <property type="match status" value="1"/>
</dbReference>
<dbReference type="PROSITE" id="PS50842">
    <property type="entry name" value="EXPANSIN_EG45"/>
    <property type="match status" value="1"/>
</dbReference>
<dbReference type="Gene3D" id="2.40.40.10">
    <property type="entry name" value="RlpA-like domain"/>
    <property type="match status" value="1"/>
</dbReference>
<dbReference type="InterPro" id="IPR007112">
    <property type="entry name" value="Expansin/allergen_DPBB_dom"/>
</dbReference>
<reference evidence="2 3" key="1">
    <citation type="journal article" date="2009" name="Science">
        <title>Green evolution and dynamic adaptations revealed by genomes of the marine picoeukaryotes Micromonas.</title>
        <authorList>
            <person name="Worden A.Z."/>
            <person name="Lee J.H."/>
            <person name="Mock T."/>
            <person name="Rouze P."/>
            <person name="Simmons M.P."/>
            <person name="Aerts A.L."/>
            <person name="Allen A.E."/>
            <person name="Cuvelier M.L."/>
            <person name="Derelle E."/>
            <person name="Everett M.V."/>
            <person name="Foulon E."/>
            <person name="Grimwood J."/>
            <person name="Gundlach H."/>
            <person name="Henrissat B."/>
            <person name="Napoli C."/>
            <person name="McDonald S.M."/>
            <person name="Parker M.S."/>
            <person name="Rombauts S."/>
            <person name="Salamov A."/>
            <person name="Von Dassow P."/>
            <person name="Badger J.H."/>
            <person name="Coutinho P.M."/>
            <person name="Demir E."/>
            <person name="Dubchak I."/>
            <person name="Gentemann C."/>
            <person name="Eikrem W."/>
            <person name="Gready J.E."/>
            <person name="John U."/>
            <person name="Lanier W."/>
            <person name="Lindquist E.A."/>
            <person name="Lucas S."/>
            <person name="Mayer K.F."/>
            <person name="Moreau H."/>
            <person name="Not F."/>
            <person name="Otillar R."/>
            <person name="Panaud O."/>
            <person name="Pangilinan J."/>
            <person name="Paulsen I."/>
            <person name="Piegu B."/>
            <person name="Poliakov A."/>
            <person name="Robbens S."/>
            <person name="Schmutz J."/>
            <person name="Toulza E."/>
            <person name="Wyss T."/>
            <person name="Zelensky A."/>
            <person name="Zhou K."/>
            <person name="Armbrust E.V."/>
            <person name="Bhattacharya D."/>
            <person name="Goodenough U.W."/>
            <person name="Van de Peer Y."/>
            <person name="Grigoriev I.V."/>
        </authorList>
    </citation>
    <scope>NUCLEOTIDE SEQUENCE [LARGE SCALE GENOMIC DNA]</scope>
    <source>
        <strain evidence="3">RCC299 / NOUM17</strain>
    </source>
</reference>
<dbReference type="InterPro" id="IPR002963">
    <property type="entry name" value="Expansin"/>
</dbReference>
<keyword evidence="3" id="KW-1185">Reference proteome</keyword>
<evidence type="ECO:0000313" key="2">
    <source>
        <dbReference type="EMBL" id="ACO64142.1"/>
    </source>
</evidence>
<dbReference type="OMA" id="HYISAWH"/>
<dbReference type="InterPro" id="IPR036908">
    <property type="entry name" value="RlpA-like_sf"/>
</dbReference>
<name>C1E8F4_MICCC</name>
<dbReference type="Proteomes" id="UP000002009">
    <property type="component" value="Chromosome 6"/>
</dbReference>
<dbReference type="PANTHER" id="PTHR31867">
    <property type="entry name" value="EXPANSIN-A15"/>
    <property type="match status" value="1"/>
</dbReference>
<dbReference type="CDD" id="cd22271">
    <property type="entry name" value="DPBB_EXP_N-like"/>
    <property type="match status" value="1"/>
</dbReference>
<dbReference type="GO" id="GO:0009664">
    <property type="term" value="P:plant-type cell wall organization"/>
    <property type="evidence" value="ECO:0007669"/>
    <property type="project" value="InterPro"/>
</dbReference>
<protein>
    <recommendedName>
        <fullName evidence="1">Expansin-like EG45 domain-containing protein</fullName>
    </recommendedName>
</protein>
<dbReference type="FunCoup" id="C1E8F4">
    <property type="interactions" value="168"/>
</dbReference>
<dbReference type="InParanoid" id="C1E8F4"/>
<dbReference type="GeneID" id="8244172"/>
<dbReference type="EMBL" id="CP001327">
    <property type="protein sequence ID" value="ACO64142.1"/>
    <property type="molecule type" value="Genomic_DNA"/>
</dbReference>
<organism evidence="2 3">
    <name type="scientific">Micromonas commoda (strain RCC299 / NOUM17 / CCMP2709)</name>
    <name type="common">Picoplanktonic green alga</name>
    <dbReference type="NCBI Taxonomy" id="296587"/>
    <lineage>
        <taxon>Eukaryota</taxon>
        <taxon>Viridiplantae</taxon>
        <taxon>Chlorophyta</taxon>
        <taxon>Mamiellophyceae</taxon>
        <taxon>Mamiellales</taxon>
        <taxon>Mamiellaceae</taxon>
        <taxon>Micromonas</taxon>
    </lineage>
</organism>
<dbReference type="Pfam" id="PF03330">
    <property type="entry name" value="DPBB_1"/>
    <property type="match status" value="1"/>
</dbReference>
<evidence type="ECO:0000259" key="1">
    <source>
        <dbReference type="PROSITE" id="PS50842"/>
    </source>
</evidence>
<dbReference type="eggNOG" id="ENOG502QR06">
    <property type="taxonomic scope" value="Eukaryota"/>
</dbReference>
<accession>C1E8F4</accession>
<dbReference type="STRING" id="296587.C1E8F4"/>
<dbReference type="RefSeq" id="XP_002502884.1">
    <property type="nucleotide sequence ID" value="XM_002502838.1"/>
</dbReference>
<dbReference type="SUPFAM" id="SSF50685">
    <property type="entry name" value="Barwin-like endoglucanases"/>
    <property type="match status" value="1"/>
</dbReference>
<dbReference type="InterPro" id="IPR009009">
    <property type="entry name" value="RlpA-like_DPBB"/>
</dbReference>
<sequence>MLPHSKQILVAGVVLISLGAVVVGITTARAVRGDQRARRAEDEVLALRTALDDVSAPVAHERRNRRELSEKMEGWIDARATWYGGPDGPGPDGMSIYTGSCGYGTSLNNHYISAWHTDGGYDWGLTDKCGQCYEVMCVDGATRGKDWSDLGPWGGCAEPGKKTVVVMISDSCPCHHPNSGNKRWCCGDRTHLDLSYAAFDQIAIRHRGVVDLKVRPAPCDKQGVVAYYE</sequence>